<reference evidence="1 2" key="1">
    <citation type="journal article" date="2013" name="Nature">
        <title>The genomes of four tapeworm species reveal adaptations to parasitism.</title>
        <authorList>
            <person name="Tsai I.J."/>
            <person name="Zarowiecki M."/>
            <person name="Holroyd N."/>
            <person name="Garciarrubio A."/>
            <person name="Sanchez-Flores A."/>
            <person name="Brooks K.L."/>
            <person name="Tracey A."/>
            <person name="Bobes R.J."/>
            <person name="Fragoso G."/>
            <person name="Sciutto E."/>
            <person name="Aslett M."/>
            <person name="Beasley H."/>
            <person name="Bennett H.M."/>
            <person name="Cai J."/>
            <person name="Camicia F."/>
            <person name="Clark R."/>
            <person name="Cucher M."/>
            <person name="De Silva N."/>
            <person name="Day T.A."/>
            <person name="Deplazes P."/>
            <person name="Estrada K."/>
            <person name="Fernandez C."/>
            <person name="Holland P.W."/>
            <person name="Hou J."/>
            <person name="Hu S."/>
            <person name="Huckvale T."/>
            <person name="Hung S.S."/>
            <person name="Kamenetzky L."/>
            <person name="Keane J.A."/>
            <person name="Kiss F."/>
            <person name="Koziol U."/>
            <person name="Lambert O."/>
            <person name="Liu K."/>
            <person name="Luo X."/>
            <person name="Luo Y."/>
            <person name="Macchiaroli N."/>
            <person name="Nichol S."/>
            <person name="Paps J."/>
            <person name="Parkinson J."/>
            <person name="Pouchkina-Stantcheva N."/>
            <person name="Riddiford N."/>
            <person name="Rosenzvit M."/>
            <person name="Salinas G."/>
            <person name="Wasmuth J.D."/>
            <person name="Zamanian M."/>
            <person name="Zheng Y."/>
            <person name="Cai X."/>
            <person name="Soberon X."/>
            <person name="Olson P.D."/>
            <person name="Laclette J.P."/>
            <person name="Brehm K."/>
            <person name="Berriman M."/>
            <person name="Garciarrubio A."/>
            <person name="Bobes R.J."/>
            <person name="Fragoso G."/>
            <person name="Sanchez-Flores A."/>
            <person name="Estrada K."/>
            <person name="Cevallos M.A."/>
            <person name="Morett E."/>
            <person name="Gonzalez V."/>
            <person name="Portillo T."/>
            <person name="Ochoa-Leyva A."/>
            <person name="Jose M.V."/>
            <person name="Sciutto E."/>
            <person name="Landa A."/>
            <person name="Jimenez L."/>
            <person name="Valdes V."/>
            <person name="Carrero J.C."/>
            <person name="Larralde C."/>
            <person name="Morales-Montor J."/>
            <person name="Limon-Lason J."/>
            <person name="Soberon X."/>
            <person name="Laclette J.P."/>
        </authorList>
    </citation>
    <scope>NUCLEOTIDE SEQUENCE [LARGE SCALE GENOMIC DNA]</scope>
</reference>
<name>A0A068WS41_ECHGR</name>
<proteinExistence type="predicted"/>
<dbReference type="WBParaSite" id="EgrG_000696400">
    <property type="protein sequence ID" value="EgrG_000696400"/>
    <property type="gene ID" value="EgrG_000696400"/>
</dbReference>
<dbReference type="EMBL" id="LK028588">
    <property type="protein sequence ID" value="CDS22955.1"/>
    <property type="molecule type" value="Genomic_DNA"/>
</dbReference>
<evidence type="ECO:0000313" key="3">
    <source>
        <dbReference type="WBParaSite" id="EgrG_000696400"/>
    </source>
</evidence>
<dbReference type="AlphaFoldDB" id="A0A068WS41"/>
<dbReference type="Proteomes" id="UP000492820">
    <property type="component" value="Unassembled WGS sequence"/>
</dbReference>
<gene>
    <name evidence="1" type="ORF">EgrG_000696400</name>
</gene>
<reference evidence="1" key="2">
    <citation type="submission" date="2014-06" db="EMBL/GenBank/DDBJ databases">
        <authorList>
            <person name="Aslett M."/>
        </authorList>
    </citation>
    <scope>NUCLEOTIDE SEQUENCE</scope>
</reference>
<sequence length="55" mass="6440">MNVVKKWKERWSRMRLGSCILELFGSNRIALTLLIEPQLSPFFGGKTLPCRFLKE</sequence>
<organism evidence="1">
    <name type="scientific">Echinococcus granulosus</name>
    <name type="common">Hydatid tapeworm</name>
    <dbReference type="NCBI Taxonomy" id="6210"/>
    <lineage>
        <taxon>Eukaryota</taxon>
        <taxon>Metazoa</taxon>
        <taxon>Spiralia</taxon>
        <taxon>Lophotrochozoa</taxon>
        <taxon>Platyhelminthes</taxon>
        <taxon>Cestoda</taxon>
        <taxon>Eucestoda</taxon>
        <taxon>Cyclophyllidea</taxon>
        <taxon>Taeniidae</taxon>
        <taxon>Echinococcus</taxon>
        <taxon>Echinococcus granulosus group</taxon>
    </lineage>
</organism>
<reference evidence="3" key="3">
    <citation type="submission" date="2020-10" db="UniProtKB">
        <authorList>
            <consortium name="WormBaseParasite"/>
        </authorList>
    </citation>
    <scope>IDENTIFICATION</scope>
</reference>
<evidence type="ECO:0000313" key="1">
    <source>
        <dbReference type="EMBL" id="CDS22955.1"/>
    </source>
</evidence>
<accession>A0A068WS41</accession>
<evidence type="ECO:0000313" key="2">
    <source>
        <dbReference type="Proteomes" id="UP000492820"/>
    </source>
</evidence>
<protein>
    <submittedName>
        <fullName evidence="1 3">Uncharacterized protein</fullName>
    </submittedName>
</protein>